<reference evidence="4" key="2">
    <citation type="submission" date="2011-06" db="EMBL/GenBank/DDBJ databases">
        <title>The complete genome sequence of Alicyclobacillus acidocaldarius sp. Tc-4-1.</title>
        <authorList>
            <person name="Chen Y."/>
            <person name="He Y."/>
            <person name="Dong Z."/>
            <person name="Hu S."/>
        </authorList>
    </citation>
    <scope>NUCLEOTIDE SEQUENCE [LARGE SCALE GENOMIC DNA]</scope>
    <source>
        <strain evidence="4">Tc-4-1</strain>
    </source>
</reference>
<evidence type="ECO:0000313" key="4">
    <source>
        <dbReference type="Proteomes" id="UP000000292"/>
    </source>
</evidence>
<evidence type="ECO:0000256" key="2">
    <source>
        <dbReference type="ARBA" id="ARBA00023002"/>
    </source>
</evidence>
<gene>
    <name evidence="3" type="ordered locus">TC41_1808</name>
</gene>
<dbReference type="InterPro" id="IPR020904">
    <property type="entry name" value="Sc_DH/Rdtase_CS"/>
</dbReference>
<sequence length="128" mass="13749">MLRARSGIILMTASTNGVIGHPLYADYNASKAGVISLAKTMALELAPYIRVNAVCPGYVLTPMQLAEYTPDMLNEVNKKIPLQRHARPEEIARLFAYLASDDAAYITGASIAIDGGELAGIAQVRITE</sequence>
<dbReference type="GO" id="GO:0016491">
    <property type="term" value="F:oxidoreductase activity"/>
    <property type="evidence" value="ECO:0007669"/>
    <property type="project" value="UniProtKB-KW"/>
</dbReference>
<dbReference type="PANTHER" id="PTHR24321">
    <property type="entry name" value="DEHYDROGENASES, SHORT CHAIN"/>
    <property type="match status" value="1"/>
</dbReference>
<accession>F8ICR3</accession>
<dbReference type="EMBL" id="CP002902">
    <property type="protein sequence ID" value="AEJ43728.1"/>
    <property type="molecule type" value="Genomic_DNA"/>
</dbReference>
<dbReference type="AlphaFoldDB" id="F8ICR3"/>
<dbReference type="InterPro" id="IPR002347">
    <property type="entry name" value="SDR_fam"/>
</dbReference>
<evidence type="ECO:0000256" key="1">
    <source>
        <dbReference type="ARBA" id="ARBA00006484"/>
    </source>
</evidence>
<dbReference type="SUPFAM" id="SSF51735">
    <property type="entry name" value="NAD(P)-binding Rossmann-fold domains"/>
    <property type="match status" value="1"/>
</dbReference>
<protein>
    <submittedName>
        <fullName evidence="3">Short-chain dehydrogenase/reductase SDR</fullName>
    </submittedName>
</protein>
<dbReference type="STRING" id="1048834.TC41_1808"/>
<evidence type="ECO:0000313" key="3">
    <source>
        <dbReference type="EMBL" id="AEJ43728.1"/>
    </source>
</evidence>
<dbReference type="PANTHER" id="PTHR24321:SF8">
    <property type="entry name" value="ESTRADIOL 17-BETA-DEHYDROGENASE 8-RELATED"/>
    <property type="match status" value="1"/>
</dbReference>
<organism evidence="3 4">
    <name type="scientific">Alicyclobacillus acidocaldarius (strain Tc-4-1)</name>
    <name type="common">Bacillus acidocaldarius</name>
    <dbReference type="NCBI Taxonomy" id="1048834"/>
    <lineage>
        <taxon>Bacteria</taxon>
        <taxon>Bacillati</taxon>
        <taxon>Bacillota</taxon>
        <taxon>Bacilli</taxon>
        <taxon>Bacillales</taxon>
        <taxon>Alicyclobacillaceae</taxon>
        <taxon>Alicyclobacillus</taxon>
    </lineage>
</organism>
<dbReference type="Pfam" id="PF13561">
    <property type="entry name" value="adh_short_C2"/>
    <property type="match status" value="1"/>
</dbReference>
<dbReference type="Proteomes" id="UP000000292">
    <property type="component" value="Chromosome"/>
</dbReference>
<proteinExistence type="inferred from homology"/>
<dbReference type="PRINTS" id="PR00081">
    <property type="entry name" value="GDHRDH"/>
</dbReference>
<dbReference type="InterPro" id="IPR036291">
    <property type="entry name" value="NAD(P)-bd_dom_sf"/>
</dbReference>
<comment type="similarity">
    <text evidence="1">Belongs to the short-chain dehydrogenases/reductases (SDR) family.</text>
</comment>
<dbReference type="Gene3D" id="3.40.50.720">
    <property type="entry name" value="NAD(P)-binding Rossmann-like Domain"/>
    <property type="match status" value="1"/>
</dbReference>
<dbReference type="eggNOG" id="COG1028">
    <property type="taxonomic scope" value="Bacteria"/>
</dbReference>
<dbReference type="HOGENOM" id="CLU_010194_47_3_9"/>
<dbReference type="PROSITE" id="PS00061">
    <property type="entry name" value="ADH_SHORT"/>
    <property type="match status" value="1"/>
</dbReference>
<name>F8ICR3_ALIAT</name>
<dbReference type="KEGG" id="aad:TC41_1808"/>
<reference evidence="3 4" key="1">
    <citation type="journal article" date="2011" name="J. Bacteriol.">
        <title>Complete Genome Sequence of Alicyclobacillus acidocaldarius Strain Tc-4-1.</title>
        <authorList>
            <person name="Chen Y."/>
            <person name="He Y."/>
            <person name="Zhang B."/>
            <person name="Yang J."/>
            <person name="Li W."/>
            <person name="Dong Z."/>
            <person name="Hu S."/>
        </authorList>
    </citation>
    <scope>NUCLEOTIDE SEQUENCE [LARGE SCALE GENOMIC DNA]</scope>
    <source>
        <strain evidence="3 4">Tc-4-1</strain>
    </source>
</reference>
<keyword evidence="2" id="KW-0560">Oxidoreductase</keyword>